<dbReference type="PANTHER" id="PTHR37159:SF1">
    <property type="entry name" value="GH11867P"/>
    <property type="match status" value="1"/>
</dbReference>
<dbReference type="PANTHER" id="PTHR37159">
    <property type="entry name" value="GH11867P"/>
    <property type="match status" value="1"/>
</dbReference>
<feature type="transmembrane region" description="Helical" evidence="1">
    <location>
        <begin position="480"/>
        <end position="498"/>
    </location>
</feature>
<keyword evidence="1" id="KW-0812">Transmembrane</keyword>
<accession>A0A194PJJ0</accession>
<evidence type="ECO:0000313" key="4">
    <source>
        <dbReference type="Proteomes" id="UP000053268"/>
    </source>
</evidence>
<gene>
    <name evidence="3" type="ORF">RR46_10463</name>
</gene>
<keyword evidence="1" id="KW-1133">Transmembrane helix</keyword>
<sequence length="538" mass="62845">MSMELQQLLNKDYQQEFSRTSALVCARREREELLRGGSPPPAAAGLSRRDQYAKEANHLHSSHILVDEQINIALEAREHLTSQRQTFKRMQTRFNDIANRFPMLNSLIYRINARKRRDSLILVDQFMEGLLSKESYDTPSDTVSHEKLEIKLPEWFDEKLFKKGQRFYCRFCFGISYSMLTGLVALFAIPTILEVLAGSRRSSTKYTAYKRYVATFLHIQSWYTCELKPGSVSWKSLTAVRSAHIKNGRAARLKKKGTVSQRDVALTLFSLVGPGILKPDRFGIRQLEADDWEAYNHYWAVIGYMLGLEDRYNVCRRNIYETRQVFQLLLDRVFVPCLENVPEYFEHMARVMMDGLWAVMGATESDSLMYITKNLFDVPGFIIFEGERINLQRRLREQLGGKHKDTGVDVSTIIEKSCIDGLPDTPPRLLYLKDYESLETSPEYKKLSYDSKFKLGTLCFIMSVYSTTIGRVLLNWYYRFSMFMTEYLPYVAFFLYGIKKSYVDMFKDPDMDSTPPKPNSWYNNRKPEPWYKTFIGFW</sequence>
<dbReference type="Pfam" id="PF12352">
    <property type="entry name" value="V-SNARE_C"/>
    <property type="match status" value="1"/>
</dbReference>
<evidence type="ECO:0000259" key="2">
    <source>
        <dbReference type="Pfam" id="PF09995"/>
    </source>
</evidence>
<dbReference type="STRING" id="66420.A0A194PJJ0"/>
<dbReference type="AlphaFoldDB" id="A0A194PJJ0"/>
<protein>
    <submittedName>
        <fullName evidence="3">Putative 28 kDa Golgi SNARE protein</fullName>
    </submittedName>
</protein>
<dbReference type="InterPro" id="IPR018713">
    <property type="entry name" value="MPAB/Lcp_cat_dom"/>
</dbReference>
<dbReference type="GO" id="GO:0016491">
    <property type="term" value="F:oxidoreductase activity"/>
    <property type="evidence" value="ECO:0007669"/>
    <property type="project" value="InterPro"/>
</dbReference>
<dbReference type="EMBL" id="KQ459602">
    <property type="protein sequence ID" value="KPI93203.1"/>
    <property type="molecule type" value="Genomic_DNA"/>
</dbReference>
<keyword evidence="4" id="KW-1185">Reference proteome</keyword>
<feature type="transmembrane region" description="Helical" evidence="1">
    <location>
        <begin position="175"/>
        <end position="197"/>
    </location>
</feature>
<dbReference type="Pfam" id="PF09995">
    <property type="entry name" value="MPAB_Lcp_cat"/>
    <property type="match status" value="1"/>
</dbReference>
<proteinExistence type="predicted"/>
<organism evidence="3 4">
    <name type="scientific">Papilio xuthus</name>
    <name type="common">Asian swallowtail butterfly</name>
    <dbReference type="NCBI Taxonomy" id="66420"/>
    <lineage>
        <taxon>Eukaryota</taxon>
        <taxon>Metazoa</taxon>
        <taxon>Ecdysozoa</taxon>
        <taxon>Arthropoda</taxon>
        <taxon>Hexapoda</taxon>
        <taxon>Insecta</taxon>
        <taxon>Pterygota</taxon>
        <taxon>Neoptera</taxon>
        <taxon>Endopterygota</taxon>
        <taxon>Lepidoptera</taxon>
        <taxon>Glossata</taxon>
        <taxon>Ditrysia</taxon>
        <taxon>Papilionoidea</taxon>
        <taxon>Papilionidae</taxon>
        <taxon>Papilioninae</taxon>
        <taxon>Papilio</taxon>
    </lineage>
</organism>
<reference evidence="3 4" key="1">
    <citation type="journal article" date="2015" name="Nat. Commun.">
        <title>Outbred genome sequencing and CRISPR/Cas9 gene editing in butterflies.</title>
        <authorList>
            <person name="Li X."/>
            <person name="Fan D."/>
            <person name="Zhang W."/>
            <person name="Liu G."/>
            <person name="Zhang L."/>
            <person name="Zhao L."/>
            <person name="Fang X."/>
            <person name="Chen L."/>
            <person name="Dong Y."/>
            <person name="Chen Y."/>
            <person name="Ding Y."/>
            <person name="Zhao R."/>
            <person name="Feng M."/>
            <person name="Zhu Y."/>
            <person name="Feng Y."/>
            <person name="Jiang X."/>
            <person name="Zhu D."/>
            <person name="Xiang H."/>
            <person name="Feng X."/>
            <person name="Li S."/>
            <person name="Wang J."/>
            <person name="Zhang G."/>
            <person name="Kronforst M.R."/>
            <person name="Wang W."/>
        </authorList>
    </citation>
    <scope>NUCLEOTIDE SEQUENCE [LARGE SCALE GENOMIC DNA]</scope>
    <source>
        <strain evidence="3">Ya'a_city_454_Px</strain>
        <tissue evidence="3">Whole body</tissue>
    </source>
</reference>
<evidence type="ECO:0000256" key="1">
    <source>
        <dbReference type="SAM" id="Phobius"/>
    </source>
</evidence>
<dbReference type="CDD" id="cd15864">
    <property type="entry name" value="SNARE_GS28"/>
    <property type="match status" value="1"/>
</dbReference>
<evidence type="ECO:0000313" key="3">
    <source>
        <dbReference type="EMBL" id="KPI93203.1"/>
    </source>
</evidence>
<dbReference type="Proteomes" id="UP000053268">
    <property type="component" value="Unassembled WGS sequence"/>
</dbReference>
<keyword evidence="1" id="KW-0472">Membrane</keyword>
<name>A0A194PJJ0_PAPXU</name>
<feature type="domain" description="ER-bound oxygenase mpaB/mpaB'/Rubber oxygenase catalytic" evidence="2">
    <location>
        <begin position="179"/>
        <end position="348"/>
    </location>
</feature>